<keyword evidence="1" id="KW-0732">Signal</keyword>
<sequence>MKKLTTALAAIALTASAAFAQETEMNFEVSGGYAFGQTHDIMDMKQSVIARAGHLTGAWKFRFENEDGPSGNAHLDAATLFRLTPDGPNLSGIMRFHMHEIDGSAPGTGWLYLSYDATELEFEGTSTRFVVEGTFVGGTGRFEGATGTLRVTSINGFDTGGGQLILAENN</sequence>
<evidence type="ECO:0000313" key="2">
    <source>
        <dbReference type="EMBL" id="NSX53893.1"/>
    </source>
</evidence>
<dbReference type="EMBL" id="JABUFE010000001">
    <property type="protein sequence ID" value="NSX53893.1"/>
    <property type="molecule type" value="Genomic_DNA"/>
</dbReference>
<dbReference type="RefSeq" id="WP_174135293.1">
    <property type="nucleotide sequence ID" value="NZ_JABUFE010000001.1"/>
</dbReference>
<proteinExistence type="predicted"/>
<accession>A0ABX2IUL6</accession>
<dbReference type="Proteomes" id="UP000777935">
    <property type="component" value="Unassembled WGS sequence"/>
</dbReference>
<evidence type="ECO:0000256" key="1">
    <source>
        <dbReference type="SAM" id="SignalP"/>
    </source>
</evidence>
<feature type="chain" id="PRO_5045539743" evidence="1">
    <location>
        <begin position="21"/>
        <end position="170"/>
    </location>
</feature>
<feature type="signal peptide" evidence="1">
    <location>
        <begin position="1"/>
        <end position="20"/>
    </location>
</feature>
<comment type="caution">
    <text evidence="2">The sequence shown here is derived from an EMBL/GenBank/DDBJ whole genome shotgun (WGS) entry which is preliminary data.</text>
</comment>
<reference evidence="2 3" key="1">
    <citation type="submission" date="2020-06" db="EMBL/GenBank/DDBJ databases">
        <title>Sulfitobacter algicola sp. nov., isolated from green algae.</title>
        <authorList>
            <person name="Wang C."/>
        </authorList>
    </citation>
    <scope>NUCLEOTIDE SEQUENCE [LARGE SCALE GENOMIC DNA]</scope>
    <source>
        <strain evidence="2 3">1151</strain>
    </source>
</reference>
<gene>
    <name evidence="2" type="ORF">HRQ87_03670</name>
</gene>
<protein>
    <submittedName>
        <fullName evidence="2">Uncharacterized protein</fullName>
    </submittedName>
</protein>
<name>A0ABX2IUL6_9RHOB</name>
<keyword evidence="3" id="KW-1185">Reference proteome</keyword>
<evidence type="ECO:0000313" key="3">
    <source>
        <dbReference type="Proteomes" id="UP000777935"/>
    </source>
</evidence>
<organism evidence="2 3">
    <name type="scientific">Parasulfitobacter algicola</name>
    <dbReference type="NCBI Taxonomy" id="2614809"/>
    <lineage>
        <taxon>Bacteria</taxon>
        <taxon>Pseudomonadati</taxon>
        <taxon>Pseudomonadota</taxon>
        <taxon>Alphaproteobacteria</taxon>
        <taxon>Rhodobacterales</taxon>
        <taxon>Roseobacteraceae</taxon>
        <taxon>Parasulfitobacter</taxon>
    </lineage>
</organism>